<evidence type="ECO:0000313" key="2">
    <source>
        <dbReference type="Proteomes" id="UP000054097"/>
    </source>
</evidence>
<dbReference type="AlphaFoldDB" id="A0A0C3B0C2"/>
<sequence length="73" mass="8124">MAQDSSVIRRTTEARHIYVTNWSKNEWEAWKETVSEVLAGLARGYIGVGSTASARSLCRDPDNICSSIHNLIT</sequence>
<proteinExistence type="predicted"/>
<organism evidence="1 2">
    <name type="scientific">Serendipita vermifera MAFF 305830</name>
    <dbReference type="NCBI Taxonomy" id="933852"/>
    <lineage>
        <taxon>Eukaryota</taxon>
        <taxon>Fungi</taxon>
        <taxon>Dikarya</taxon>
        <taxon>Basidiomycota</taxon>
        <taxon>Agaricomycotina</taxon>
        <taxon>Agaricomycetes</taxon>
        <taxon>Sebacinales</taxon>
        <taxon>Serendipitaceae</taxon>
        <taxon>Serendipita</taxon>
    </lineage>
</organism>
<protein>
    <submittedName>
        <fullName evidence="1">Uncharacterized protein</fullName>
    </submittedName>
</protein>
<reference evidence="2" key="2">
    <citation type="submission" date="2015-01" db="EMBL/GenBank/DDBJ databases">
        <title>Evolutionary Origins and Diversification of the Mycorrhizal Mutualists.</title>
        <authorList>
            <consortium name="DOE Joint Genome Institute"/>
            <consortium name="Mycorrhizal Genomics Consortium"/>
            <person name="Kohler A."/>
            <person name="Kuo A."/>
            <person name="Nagy L.G."/>
            <person name="Floudas D."/>
            <person name="Copeland A."/>
            <person name="Barry K.W."/>
            <person name="Cichocki N."/>
            <person name="Veneault-Fourrey C."/>
            <person name="LaButti K."/>
            <person name="Lindquist E.A."/>
            <person name="Lipzen A."/>
            <person name="Lundell T."/>
            <person name="Morin E."/>
            <person name="Murat C."/>
            <person name="Riley R."/>
            <person name="Ohm R."/>
            <person name="Sun H."/>
            <person name="Tunlid A."/>
            <person name="Henrissat B."/>
            <person name="Grigoriev I.V."/>
            <person name="Hibbett D.S."/>
            <person name="Martin F."/>
        </authorList>
    </citation>
    <scope>NUCLEOTIDE SEQUENCE [LARGE SCALE GENOMIC DNA]</scope>
    <source>
        <strain evidence="2">MAFF 305830</strain>
    </source>
</reference>
<accession>A0A0C3B0C2</accession>
<dbReference type="Proteomes" id="UP000054097">
    <property type="component" value="Unassembled WGS sequence"/>
</dbReference>
<gene>
    <name evidence="1" type="ORF">M408DRAFT_331023</name>
</gene>
<reference evidence="1 2" key="1">
    <citation type="submission" date="2014-04" db="EMBL/GenBank/DDBJ databases">
        <authorList>
            <consortium name="DOE Joint Genome Institute"/>
            <person name="Kuo A."/>
            <person name="Zuccaro A."/>
            <person name="Kohler A."/>
            <person name="Nagy L.G."/>
            <person name="Floudas D."/>
            <person name="Copeland A."/>
            <person name="Barry K.W."/>
            <person name="Cichocki N."/>
            <person name="Veneault-Fourrey C."/>
            <person name="LaButti K."/>
            <person name="Lindquist E.A."/>
            <person name="Lipzen A."/>
            <person name="Lundell T."/>
            <person name="Morin E."/>
            <person name="Murat C."/>
            <person name="Sun H."/>
            <person name="Tunlid A."/>
            <person name="Henrissat B."/>
            <person name="Grigoriev I.V."/>
            <person name="Hibbett D.S."/>
            <person name="Martin F."/>
            <person name="Nordberg H.P."/>
            <person name="Cantor M.N."/>
            <person name="Hua S.X."/>
        </authorList>
    </citation>
    <scope>NUCLEOTIDE SEQUENCE [LARGE SCALE GENOMIC DNA]</scope>
    <source>
        <strain evidence="1 2">MAFF 305830</strain>
    </source>
</reference>
<dbReference type="EMBL" id="KN824312">
    <property type="protein sequence ID" value="KIM25654.1"/>
    <property type="molecule type" value="Genomic_DNA"/>
</dbReference>
<evidence type="ECO:0000313" key="1">
    <source>
        <dbReference type="EMBL" id="KIM25654.1"/>
    </source>
</evidence>
<dbReference type="HOGENOM" id="CLU_2706378_0_0_1"/>
<keyword evidence="2" id="KW-1185">Reference proteome</keyword>
<name>A0A0C3B0C2_SERVB</name>